<name>A0A7Z7LFJ9_9BACT</name>
<evidence type="ECO:0000256" key="5">
    <source>
        <dbReference type="ARBA" id="ARBA00023136"/>
    </source>
</evidence>
<dbReference type="GO" id="GO:0005886">
    <property type="term" value="C:plasma membrane"/>
    <property type="evidence" value="ECO:0007669"/>
    <property type="project" value="UniProtKB-SubCell"/>
</dbReference>
<feature type="transmembrane region" description="Helical" evidence="6">
    <location>
        <begin position="221"/>
        <end position="240"/>
    </location>
</feature>
<protein>
    <submittedName>
        <fullName evidence="7">D-ribose transporter subunit membrane component of ABC superfamily</fullName>
    </submittedName>
</protein>
<dbReference type="RefSeq" id="WP_169699286.1">
    <property type="nucleotide sequence ID" value="NZ_LS974202.1"/>
</dbReference>
<proteinExistence type="predicted"/>
<feature type="transmembrane region" description="Helical" evidence="6">
    <location>
        <begin position="170"/>
        <end position="192"/>
    </location>
</feature>
<feature type="transmembrane region" description="Helical" evidence="6">
    <location>
        <begin position="133"/>
        <end position="150"/>
    </location>
</feature>
<organism evidence="7 8">
    <name type="scientific">Mesotoga infera</name>
    <dbReference type="NCBI Taxonomy" id="1236046"/>
    <lineage>
        <taxon>Bacteria</taxon>
        <taxon>Thermotogati</taxon>
        <taxon>Thermotogota</taxon>
        <taxon>Thermotogae</taxon>
        <taxon>Kosmotogales</taxon>
        <taxon>Kosmotogaceae</taxon>
        <taxon>Mesotoga</taxon>
    </lineage>
</organism>
<evidence type="ECO:0000313" key="8">
    <source>
        <dbReference type="Proteomes" id="UP000250796"/>
    </source>
</evidence>
<dbReference type="InterPro" id="IPR001851">
    <property type="entry name" value="ABC_transp_permease"/>
</dbReference>
<feature type="transmembrane region" description="Helical" evidence="6">
    <location>
        <begin position="103"/>
        <end position="126"/>
    </location>
</feature>
<accession>A0A7Z7LFJ9</accession>
<dbReference type="Proteomes" id="UP000250796">
    <property type="component" value="Chromosome MESINF"/>
</dbReference>
<evidence type="ECO:0000256" key="6">
    <source>
        <dbReference type="SAM" id="Phobius"/>
    </source>
</evidence>
<sequence length="322" mass="33299">MDKKIEIGERKNVNWAKIKKLLKGELGLILILVALMAVFSFLSPYFFTSKNLLNITRQVSITLIVAIGMTFVILTGEIDLSVGSAAALVGVTTAVVLKASGNLGLAMTAGLVMGAGIGIVNGILTVYGRVQSFIVTLAMLGVARGTALVWTGGKPISKLPVDFGIMGAGYLGVVPVSSIIAAGIFILAFFVLNRTKHGVYMKSIGANREAARLSAIPVKRYRVLAFVISGVMSALGGILITSRLLSAQPTAGEGLELNVIAAVILGGASLSGGIGTVLGTLLGTMVIGVIDNGMNLVGVSSFFQQIVKGVIILVAVLAKRSD</sequence>
<reference evidence="7 8" key="1">
    <citation type="submission" date="2017-01" db="EMBL/GenBank/DDBJ databases">
        <authorList>
            <person name="Erauso G."/>
        </authorList>
    </citation>
    <scope>NUCLEOTIDE SEQUENCE [LARGE SCALE GENOMIC DNA]</scope>
    <source>
        <strain evidence="7">MESINF1</strain>
    </source>
</reference>
<dbReference type="AlphaFoldDB" id="A0A7Z7LFJ9"/>
<evidence type="ECO:0000256" key="3">
    <source>
        <dbReference type="ARBA" id="ARBA00022692"/>
    </source>
</evidence>
<keyword evidence="8" id="KW-1185">Reference proteome</keyword>
<feature type="transmembrane region" description="Helical" evidence="6">
    <location>
        <begin position="296"/>
        <end position="318"/>
    </location>
</feature>
<dbReference type="PANTHER" id="PTHR32196">
    <property type="entry name" value="ABC TRANSPORTER PERMEASE PROTEIN YPHD-RELATED-RELATED"/>
    <property type="match status" value="1"/>
</dbReference>
<dbReference type="EMBL" id="LS974202">
    <property type="protein sequence ID" value="SSC13097.1"/>
    <property type="molecule type" value="Genomic_DNA"/>
</dbReference>
<feature type="transmembrane region" description="Helical" evidence="6">
    <location>
        <begin position="21"/>
        <end position="43"/>
    </location>
</feature>
<feature type="transmembrane region" description="Helical" evidence="6">
    <location>
        <begin position="80"/>
        <end position="97"/>
    </location>
</feature>
<dbReference type="Pfam" id="PF02653">
    <property type="entry name" value="BPD_transp_2"/>
    <property type="match status" value="1"/>
</dbReference>
<keyword evidence="4 6" id="KW-1133">Transmembrane helix</keyword>
<evidence type="ECO:0000256" key="1">
    <source>
        <dbReference type="ARBA" id="ARBA00004651"/>
    </source>
</evidence>
<dbReference type="GO" id="GO:0022857">
    <property type="term" value="F:transmembrane transporter activity"/>
    <property type="evidence" value="ECO:0007669"/>
    <property type="project" value="InterPro"/>
</dbReference>
<comment type="subcellular location">
    <subcellularLocation>
        <location evidence="1">Cell membrane</location>
        <topology evidence="1">Multi-pass membrane protein</topology>
    </subcellularLocation>
</comment>
<feature type="transmembrane region" description="Helical" evidence="6">
    <location>
        <begin position="260"/>
        <end position="289"/>
    </location>
</feature>
<evidence type="ECO:0000256" key="2">
    <source>
        <dbReference type="ARBA" id="ARBA00022475"/>
    </source>
</evidence>
<gene>
    <name evidence="7" type="primary">rbsC</name>
    <name evidence="7" type="ORF">MESINF_1653</name>
</gene>
<dbReference type="CDD" id="cd06579">
    <property type="entry name" value="TM_PBP1_transp_AraH_like"/>
    <property type="match status" value="1"/>
</dbReference>
<evidence type="ECO:0000256" key="4">
    <source>
        <dbReference type="ARBA" id="ARBA00022989"/>
    </source>
</evidence>
<dbReference type="KEGG" id="minf:MESINF_1653"/>
<feature type="transmembrane region" description="Helical" evidence="6">
    <location>
        <begin position="55"/>
        <end position="73"/>
    </location>
</feature>
<keyword evidence="2" id="KW-1003">Cell membrane</keyword>
<keyword evidence="5 6" id="KW-0472">Membrane</keyword>
<keyword evidence="3 6" id="KW-0812">Transmembrane</keyword>
<evidence type="ECO:0000313" key="7">
    <source>
        <dbReference type="EMBL" id="SSC13097.1"/>
    </source>
</evidence>
<dbReference type="PANTHER" id="PTHR32196:SF72">
    <property type="entry name" value="RIBOSE IMPORT PERMEASE PROTEIN RBSC"/>
    <property type="match status" value="1"/>
</dbReference>